<feature type="transmembrane region" description="Helical" evidence="6">
    <location>
        <begin position="250"/>
        <end position="277"/>
    </location>
</feature>
<dbReference type="Gene3D" id="1.20.1250.20">
    <property type="entry name" value="MFS general substrate transporter like domains"/>
    <property type="match status" value="2"/>
</dbReference>
<feature type="transmembrane region" description="Helical" evidence="6">
    <location>
        <begin position="316"/>
        <end position="335"/>
    </location>
</feature>
<protein>
    <submittedName>
        <fullName evidence="7">L-fucose:H+ symporter permease</fullName>
    </submittedName>
</protein>
<dbReference type="NCBIfam" id="TIGR00885">
    <property type="entry name" value="fucP"/>
    <property type="match status" value="1"/>
</dbReference>
<dbReference type="PANTHER" id="PTHR43702:SF11">
    <property type="entry name" value="L-FUCOSE-PROTON SYMPORTER"/>
    <property type="match status" value="1"/>
</dbReference>
<feature type="transmembrane region" description="Helical" evidence="6">
    <location>
        <begin position="83"/>
        <end position="102"/>
    </location>
</feature>
<keyword evidence="3 6" id="KW-0812">Transmembrane</keyword>
<dbReference type="EMBL" id="JAENII010000012">
    <property type="protein sequence ID" value="MBK1828279.1"/>
    <property type="molecule type" value="Genomic_DNA"/>
</dbReference>
<evidence type="ECO:0000256" key="4">
    <source>
        <dbReference type="ARBA" id="ARBA00022989"/>
    </source>
</evidence>
<evidence type="ECO:0000256" key="1">
    <source>
        <dbReference type="ARBA" id="ARBA00004429"/>
    </source>
</evidence>
<comment type="caution">
    <text evidence="7">The sequence shown here is derived from an EMBL/GenBank/DDBJ whole genome shotgun (WGS) entry which is preliminary data.</text>
</comment>
<dbReference type="GO" id="GO:0015535">
    <property type="term" value="F:fucose:proton symporter activity"/>
    <property type="evidence" value="ECO:0007669"/>
    <property type="project" value="InterPro"/>
</dbReference>
<dbReference type="CDD" id="cd17394">
    <property type="entry name" value="MFS_FucP_like"/>
    <property type="match status" value="1"/>
</dbReference>
<dbReference type="Proteomes" id="UP000658278">
    <property type="component" value="Unassembled WGS sequence"/>
</dbReference>
<feature type="transmembrane region" description="Helical" evidence="6">
    <location>
        <begin position="341"/>
        <end position="363"/>
    </location>
</feature>
<reference evidence="7" key="1">
    <citation type="submission" date="2021-01" db="EMBL/GenBank/DDBJ databases">
        <title>Modified the classification status of verrucomicrobia.</title>
        <authorList>
            <person name="Feng X."/>
        </authorList>
    </citation>
    <scope>NUCLEOTIDE SEQUENCE</scope>
    <source>
        <strain evidence="7">KCTC 22201</strain>
    </source>
</reference>
<keyword evidence="2" id="KW-1003">Cell membrane</keyword>
<evidence type="ECO:0000256" key="5">
    <source>
        <dbReference type="ARBA" id="ARBA00023136"/>
    </source>
</evidence>
<dbReference type="AlphaFoldDB" id="A0A934RFL3"/>
<dbReference type="Pfam" id="PF07690">
    <property type="entry name" value="MFS_1"/>
    <property type="match status" value="1"/>
</dbReference>
<evidence type="ECO:0000256" key="6">
    <source>
        <dbReference type="SAM" id="Phobius"/>
    </source>
</evidence>
<feature type="transmembrane region" description="Helical" evidence="6">
    <location>
        <begin position="375"/>
        <end position="394"/>
    </location>
</feature>
<proteinExistence type="predicted"/>
<organism evidence="7 8">
    <name type="scientific">Haloferula rosea</name>
    <dbReference type="NCBI Taxonomy" id="490093"/>
    <lineage>
        <taxon>Bacteria</taxon>
        <taxon>Pseudomonadati</taxon>
        <taxon>Verrucomicrobiota</taxon>
        <taxon>Verrucomicrobiia</taxon>
        <taxon>Verrucomicrobiales</taxon>
        <taxon>Verrucomicrobiaceae</taxon>
        <taxon>Haloferula</taxon>
    </lineage>
</organism>
<dbReference type="RefSeq" id="WP_200281380.1">
    <property type="nucleotide sequence ID" value="NZ_JAENII010000012.1"/>
</dbReference>
<keyword evidence="8" id="KW-1185">Reference proteome</keyword>
<feature type="transmembrane region" description="Helical" evidence="6">
    <location>
        <begin position="56"/>
        <end position="76"/>
    </location>
</feature>
<evidence type="ECO:0000313" key="8">
    <source>
        <dbReference type="Proteomes" id="UP000658278"/>
    </source>
</evidence>
<dbReference type="InterPro" id="IPR036259">
    <property type="entry name" value="MFS_trans_sf"/>
</dbReference>
<keyword evidence="4 6" id="KW-1133">Transmembrane helix</keyword>
<dbReference type="GO" id="GO:0005886">
    <property type="term" value="C:plasma membrane"/>
    <property type="evidence" value="ECO:0007669"/>
    <property type="project" value="UniProtKB-SubCell"/>
</dbReference>
<sequence>MTADTKPVPTVPRSFLFGFILVTTLFALWGFANDITNPMVAAFKNVLLLTNTQSSLVQSAFYGGYCLMAIPAAIFIKRFDYKISILVGLALYVTGCFMFIPAGATQQFVPFLFAYLIMTSGLSFLETSANPYILSMGPPETATRRLNLAQAFNPMGSITGMFVAKEFILKRLNETPEDERRELLETNPESFNEIAQSDLDVIITPYLILGVVVSVVLVIFAIAKLPQTGTKGRQPLDISGTFGRLFKNPLWVTGVIAQAFYVGAQIMCWTFIIQYAGATMGMSKADAQGYNIIAMIIFVSSRFICTFMLKYVSPGHLLLGLAIGGGTLVLGAIFLPGMTGLWSLVGVSACMSLMFPTIYGIALDGLGDDAKLGSAGLIVAIGGGCLMPPLQAMIIDQETVMGLSGARASFFLPFICFVAIALYGLFATRIKGHSAL</sequence>
<feature type="transmembrane region" description="Helical" evidence="6">
    <location>
        <begin position="406"/>
        <end position="426"/>
    </location>
</feature>
<feature type="transmembrane region" description="Helical" evidence="6">
    <location>
        <begin position="289"/>
        <end position="309"/>
    </location>
</feature>
<keyword evidence="5 6" id="KW-0472">Membrane</keyword>
<dbReference type="PANTHER" id="PTHR43702">
    <property type="entry name" value="L-FUCOSE-PROTON SYMPORTER"/>
    <property type="match status" value="1"/>
</dbReference>
<feature type="transmembrane region" description="Helical" evidence="6">
    <location>
        <begin position="203"/>
        <end position="223"/>
    </location>
</feature>
<gene>
    <name evidence="7" type="primary">fucP</name>
    <name evidence="7" type="ORF">JIN81_14690</name>
</gene>
<name>A0A934RFL3_9BACT</name>
<dbReference type="InterPro" id="IPR011701">
    <property type="entry name" value="MFS"/>
</dbReference>
<accession>A0A934RFL3</accession>
<dbReference type="InterPro" id="IPR005275">
    <property type="entry name" value="Lfuc_symporter_FucP"/>
</dbReference>
<dbReference type="SUPFAM" id="SSF103473">
    <property type="entry name" value="MFS general substrate transporter"/>
    <property type="match status" value="1"/>
</dbReference>
<evidence type="ECO:0000256" key="3">
    <source>
        <dbReference type="ARBA" id="ARBA00022692"/>
    </source>
</evidence>
<evidence type="ECO:0000313" key="7">
    <source>
        <dbReference type="EMBL" id="MBK1828279.1"/>
    </source>
</evidence>
<evidence type="ECO:0000256" key="2">
    <source>
        <dbReference type="ARBA" id="ARBA00022475"/>
    </source>
</evidence>
<comment type="subcellular location">
    <subcellularLocation>
        <location evidence="1">Cell inner membrane</location>
        <topology evidence="1">Multi-pass membrane protein</topology>
    </subcellularLocation>
</comment>
<dbReference type="InterPro" id="IPR050375">
    <property type="entry name" value="MFS_TsgA-like"/>
</dbReference>